<sequence length="405" mass="45383">MESATRMVWLPSWSRDSQAGMLTGEFIRWSYTYLMWLRCNKLPRVFLGPKSFFDRVCRYVDVAGDIPIIVDGPATDVNNRDTEQQLTASARVITSDELAINSGNLSDQTDQVTATDSSLSVATAPILYTSPNNTLASSSIIATTTSSSGAVRRPARAEIPRPMNCFIIFRTQIQASVARDNPHLSNIHISQIISQMWKTAPAVLVQHYKGLAQKAKEEHALLYPDYAFRPRKSSEKKRRMTKKKIARIGRASANTPEQLPFPTMPEIPEFPNMERPTFPTAMLPVNEWSTVAGQSDIGGLIDIPVMEPQGQGFELQTLDQGHREDFAAMITAPTQPDDPLLSLDYDNATRLMSDFETDEDRARFNEINGPMAHRPLNFGVNDNYGYEFIESEFDTDLASLFFSQD</sequence>
<feature type="domain" description="HMG box" evidence="4">
    <location>
        <begin position="159"/>
        <end position="227"/>
    </location>
</feature>
<dbReference type="GO" id="GO:0030154">
    <property type="term" value="P:cell differentiation"/>
    <property type="evidence" value="ECO:0007669"/>
    <property type="project" value="TreeGrafter"/>
</dbReference>
<feature type="DNA-binding region" description="HMG box" evidence="3">
    <location>
        <begin position="159"/>
        <end position="227"/>
    </location>
</feature>
<keyword evidence="1 3" id="KW-0238">DNA-binding</keyword>
<dbReference type="GO" id="GO:0001228">
    <property type="term" value="F:DNA-binding transcription activator activity, RNA polymerase II-specific"/>
    <property type="evidence" value="ECO:0007669"/>
    <property type="project" value="TreeGrafter"/>
</dbReference>
<proteinExistence type="predicted"/>
<evidence type="ECO:0000313" key="5">
    <source>
        <dbReference type="EMBL" id="QRL06106.1"/>
    </source>
</evidence>
<accession>A0A891IU62</accession>
<dbReference type="InterPro" id="IPR009071">
    <property type="entry name" value="HMG_box_dom"/>
</dbReference>
<dbReference type="InterPro" id="IPR036910">
    <property type="entry name" value="HMG_box_dom_sf"/>
</dbReference>
<evidence type="ECO:0000256" key="2">
    <source>
        <dbReference type="ARBA" id="ARBA00023163"/>
    </source>
</evidence>
<evidence type="ECO:0000259" key="4">
    <source>
        <dbReference type="PROSITE" id="PS50118"/>
    </source>
</evidence>
<name>A0A891IU62_9HELO</name>
<dbReference type="SUPFAM" id="SSF47095">
    <property type="entry name" value="HMG-box"/>
    <property type="match status" value="1"/>
</dbReference>
<dbReference type="PANTHER" id="PTHR10270:SF161">
    <property type="entry name" value="SEX-DETERMINING REGION Y PROTEIN"/>
    <property type="match status" value="1"/>
</dbReference>
<dbReference type="GO" id="GO:0005634">
    <property type="term" value="C:nucleus"/>
    <property type="evidence" value="ECO:0007669"/>
    <property type="project" value="UniProtKB-UniRule"/>
</dbReference>
<dbReference type="PANTHER" id="PTHR10270">
    <property type="entry name" value="SOX TRANSCRIPTION FACTOR"/>
    <property type="match status" value="1"/>
</dbReference>
<dbReference type="CDD" id="cd01389">
    <property type="entry name" value="HMG-box_ROX1-like"/>
    <property type="match status" value="1"/>
</dbReference>
<keyword evidence="3" id="KW-0539">Nucleus</keyword>
<dbReference type="EMBL" id="MT819951">
    <property type="protein sequence ID" value="QRL06106.1"/>
    <property type="molecule type" value="Genomic_DNA"/>
</dbReference>
<dbReference type="SMART" id="SM00398">
    <property type="entry name" value="HMG"/>
    <property type="match status" value="1"/>
</dbReference>
<dbReference type="AlphaFoldDB" id="A0A891IU62"/>
<dbReference type="Gene3D" id="1.10.30.10">
    <property type="entry name" value="High mobility group box domain"/>
    <property type="match status" value="1"/>
</dbReference>
<evidence type="ECO:0000256" key="1">
    <source>
        <dbReference type="ARBA" id="ARBA00023125"/>
    </source>
</evidence>
<organism evidence="5">
    <name type="scientific">Diplocarpon coronariae</name>
    <dbReference type="NCBI Taxonomy" id="2795749"/>
    <lineage>
        <taxon>Eukaryota</taxon>
        <taxon>Fungi</taxon>
        <taxon>Dikarya</taxon>
        <taxon>Ascomycota</taxon>
        <taxon>Pezizomycotina</taxon>
        <taxon>Leotiomycetes</taxon>
        <taxon>Helotiales</taxon>
        <taxon>Drepanopezizaceae</taxon>
        <taxon>Diplocarpon</taxon>
    </lineage>
</organism>
<dbReference type="Pfam" id="PF00505">
    <property type="entry name" value="HMG_box"/>
    <property type="match status" value="1"/>
</dbReference>
<dbReference type="PROSITE" id="PS50118">
    <property type="entry name" value="HMG_BOX_2"/>
    <property type="match status" value="1"/>
</dbReference>
<evidence type="ECO:0000256" key="3">
    <source>
        <dbReference type="PROSITE-ProRule" id="PRU00267"/>
    </source>
</evidence>
<keyword evidence="2" id="KW-0804">Transcription</keyword>
<protein>
    <submittedName>
        <fullName evidence="5">MAT1-2-1</fullName>
    </submittedName>
</protein>
<dbReference type="GO" id="GO:0000978">
    <property type="term" value="F:RNA polymerase II cis-regulatory region sequence-specific DNA binding"/>
    <property type="evidence" value="ECO:0007669"/>
    <property type="project" value="TreeGrafter"/>
</dbReference>
<reference evidence="5" key="1">
    <citation type="journal article" name="PLoS ONE">
        <title>Draft genome sequence of Marssonina coronaria, causal agent of apple blotch, and comparisons with the Marssonina brunnea and Marssonina rosae genomes.</title>
        <authorList>
            <person name="Cheng Q."/>
            <person name="Chen J."/>
            <person name="Zhao L."/>
        </authorList>
    </citation>
    <scope>NUCLEOTIDE SEQUENCE</scope>
</reference>
<dbReference type="InterPro" id="IPR050140">
    <property type="entry name" value="SRY-related_HMG-box_TF-like"/>
</dbReference>